<keyword evidence="2" id="KW-1185">Reference proteome</keyword>
<dbReference type="InterPro" id="IPR036390">
    <property type="entry name" value="WH_DNA-bd_sf"/>
</dbReference>
<dbReference type="GO" id="GO:0005829">
    <property type="term" value="C:cytosol"/>
    <property type="evidence" value="ECO:0007669"/>
    <property type="project" value="TreeGrafter"/>
</dbReference>
<name>A0A5B9QXU5_9BACT</name>
<dbReference type="Gene3D" id="1.10.10.10">
    <property type="entry name" value="Winged helix-like DNA-binding domain superfamily/Winged helix DNA-binding domain"/>
    <property type="match status" value="1"/>
</dbReference>
<evidence type="ECO:0000313" key="2">
    <source>
        <dbReference type="Proteomes" id="UP000325286"/>
    </source>
</evidence>
<dbReference type="SUPFAM" id="SSF46785">
    <property type="entry name" value="Winged helix' DNA-binding domain"/>
    <property type="match status" value="1"/>
</dbReference>
<dbReference type="OrthoDB" id="9808360at2"/>
<proteinExistence type="predicted"/>
<dbReference type="InterPro" id="IPR000944">
    <property type="entry name" value="Tscrpt_reg_Rrf2"/>
</dbReference>
<dbReference type="Proteomes" id="UP000325286">
    <property type="component" value="Chromosome"/>
</dbReference>
<sequence length="141" mass="15227">MQIPARVHYACLAMLDLASQAGAGKPVALREITQRHGIPQPFLVQILQQLKAAGWVTSTRGAQGGYSLLVRPEQLSLLDIAQQIGCGDSGCGGGDDDTPEARVLRGVWEQASEAFREALAQTRLSDLAERCSEPSETMFYI</sequence>
<dbReference type="RefSeq" id="WP_068137712.1">
    <property type="nucleotide sequence ID" value="NZ_CP042914.1"/>
</dbReference>
<dbReference type="AlphaFoldDB" id="A0A5B9QXU5"/>
<dbReference type="GO" id="GO:0003700">
    <property type="term" value="F:DNA-binding transcription factor activity"/>
    <property type="evidence" value="ECO:0007669"/>
    <property type="project" value="TreeGrafter"/>
</dbReference>
<dbReference type="Pfam" id="PF02082">
    <property type="entry name" value="Rrf2"/>
    <property type="match status" value="1"/>
</dbReference>
<protein>
    <submittedName>
        <fullName evidence="1">HTH-type transcriptional regulator CymR</fullName>
    </submittedName>
</protein>
<evidence type="ECO:0000313" key="1">
    <source>
        <dbReference type="EMBL" id="QEG42699.1"/>
    </source>
</evidence>
<accession>A0A5B9QXU5</accession>
<dbReference type="EMBL" id="CP042914">
    <property type="protein sequence ID" value="QEG42699.1"/>
    <property type="molecule type" value="Genomic_DNA"/>
</dbReference>
<dbReference type="NCBIfam" id="TIGR00738">
    <property type="entry name" value="rrf2_super"/>
    <property type="match status" value="1"/>
</dbReference>
<dbReference type="PROSITE" id="PS51197">
    <property type="entry name" value="HTH_RRF2_2"/>
    <property type="match status" value="1"/>
</dbReference>
<dbReference type="PANTHER" id="PTHR33221">
    <property type="entry name" value="WINGED HELIX-TURN-HELIX TRANSCRIPTIONAL REGULATOR, RRF2 FAMILY"/>
    <property type="match status" value="1"/>
</dbReference>
<gene>
    <name evidence="1" type="primary">cymR</name>
    <name evidence="1" type="ORF">UC8_47410</name>
</gene>
<dbReference type="InterPro" id="IPR036388">
    <property type="entry name" value="WH-like_DNA-bd_sf"/>
</dbReference>
<reference evidence="1 2" key="1">
    <citation type="submission" date="2019-08" db="EMBL/GenBank/DDBJ databases">
        <title>Deep-cultivation of Planctomycetes and their phenomic and genomic characterization uncovers novel biology.</title>
        <authorList>
            <person name="Wiegand S."/>
            <person name="Jogler M."/>
            <person name="Boedeker C."/>
            <person name="Pinto D."/>
            <person name="Vollmers J."/>
            <person name="Rivas-Marin E."/>
            <person name="Kohn T."/>
            <person name="Peeters S.H."/>
            <person name="Heuer A."/>
            <person name="Rast P."/>
            <person name="Oberbeckmann S."/>
            <person name="Bunk B."/>
            <person name="Jeske O."/>
            <person name="Meyerdierks A."/>
            <person name="Storesund J.E."/>
            <person name="Kallscheuer N."/>
            <person name="Luecker S."/>
            <person name="Lage O.M."/>
            <person name="Pohl T."/>
            <person name="Merkel B.J."/>
            <person name="Hornburger P."/>
            <person name="Mueller R.-W."/>
            <person name="Bruemmer F."/>
            <person name="Labrenz M."/>
            <person name="Spormann A.M."/>
            <person name="Op den Camp H."/>
            <person name="Overmann J."/>
            <person name="Amann R."/>
            <person name="Jetten M.S.M."/>
            <person name="Mascher T."/>
            <person name="Medema M.H."/>
            <person name="Devos D.P."/>
            <person name="Kaster A.-K."/>
            <person name="Ovreas L."/>
            <person name="Rohde M."/>
            <person name="Galperin M.Y."/>
            <person name="Jogler C."/>
        </authorList>
    </citation>
    <scope>NUCLEOTIDE SEQUENCE [LARGE SCALE GENOMIC DNA]</scope>
    <source>
        <strain evidence="1 2">UC8</strain>
    </source>
</reference>
<dbReference type="PANTHER" id="PTHR33221:SF16">
    <property type="entry name" value="HTH-TYPE TRANSCRIPTIONAL REGULATOR SLR0846-RELATED"/>
    <property type="match status" value="1"/>
</dbReference>
<dbReference type="KEGG" id="rul:UC8_47410"/>
<organism evidence="1 2">
    <name type="scientific">Roseimaritima ulvae</name>
    <dbReference type="NCBI Taxonomy" id="980254"/>
    <lineage>
        <taxon>Bacteria</taxon>
        <taxon>Pseudomonadati</taxon>
        <taxon>Planctomycetota</taxon>
        <taxon>Planctomycetia</taxon>
        <taxon>Pirellulales</taxon>
        <taxon>Pirellulaceae</taxon>
        <taxon>Roseimaritima</taxon>
    </lineage>
</organism>